<name>X1MI02_9ZZZZ</name>
<dbReference type="AlphaFoldDB" id="X1MI02"/>
<organism evidence="1">
    <name type="scientific">marine sediment metagenome</name>
    <dbReference type="NCBI Taxonomy" id="412755"/>
    <lineage>
        <taxon>unclassified sequences</taxon>
        <taxon>metagenomes</taxon>
        <taxon>ecological metagenomes</taxon>
    </lineage>
</organism>
<protein>
    <submittedName>
        <fullName evidence="1">Uncharacterized protein</fullName>
    </submittedName>
</protein>
<proteinExistence type="predicted"/>
<sequence length="39" mass="4453">MKKSQKNEFLTLIDNSLLDEGRANELKIKIDALSTKSFI</sequence>
<comment type="caution">
    <text evidence="1">The sequence shown here is derived from an EMBL/GenBank/DDBJ whole genome shotgun (WGS) entry which is preliminary data.</text>
</comment>
<evidence type="ECO:0000313" key="1">
    <source>
        <dbReference type="EMBL" id="GAI31282.1"/>
    </source>
</evidence>
<accession>X1MI02</accession>
<reference evidence="1" key="1">
    <citation type="journal article" date="2014" name="Front. Microbiol.">
        <title>High frequency of phylogenetically diverse reductive dehalogenase-homologous genes in deep subseafloor sedimentary metagenomes.</title>
        <authorList>
            <person name="Kawai M."/>
            <person name="Futagami T."/>
            <person name="Toyoda A."/>
            <person name="Takaki Y."/>
            <person name="Nishi S."/>
            <person name="Hori S."/>
            <person name="Arai W."/>
            <person name="Tsubouchi T."/>
            <person name="Morono Y."/>
            <person name="Uchiyama I."/>
            <person name="Ito T."/>
            <person name="Fujiyama A."/>
            <person name="Inagaki F."/>
            <person name="Takami H."/>
        </authorList>
    </citation>
    <scope>NUCLEOTIDE SEQUENCE</scope>
    <source>
        <strain evidence="1">Expedition CK06-06</strain>
    </source>
</reference>
<gene>
    <name evidence="1" type="ORF">S06H3_32759</name>
</gene>
<dbReference type="EMBL" id="BARV01019495">
    <property type="protein sequence ID" value="GAI31282.1"/>
    <property type="molecule type" value="Genomic_DNA"/>
</dbReference>